<dbReference type="SUPFAM" id="SSF55729">
    <property type="entry name" value="Acyl-CoA N-acyltransferases (Nat)"/>
    <property type="match status" value="1"/>
</dbReference>
<keyword evidence="2" id="KW-0808">Transferase</keyword>
<dbReference type="Pfam" id="PF18014">
    <property type="entry name" value="Acetyltransf_18"/>
    <property type="match status" value="1"/>
</dbReference>
<organism evidence="2 3">
    <name type="scientific">Novosphingobium mangrovi</name>
    <name type="common">ex Hu et al. 2023</name>
    <dbReference type="NCBI Taxonomy" id="2930094"/>
    <lineage>
        <taxon>Bacteria</taxon>
        <taxon>Pseudomonadati</taxon>
        <taxon>Pseudomonadota</taxon>
        <taxon>Alphaproteobacteria</taxon>
        <taxon>Sphingomonadales</taxon>
        <taxon>Sphingomonadaceae</taxon>
        <taxon>Novosphingobium</taxon>
    </lineage>
</organism>
<dbReference type="Gene3D" id="3.40.630.30">
    <property type="match status" value="1"/>
</dbReference>
<dbReference type="Proteomes" id="UP001162802">
    <property type="component" value="Unassembled WGS sequence"/>
</dbReference>
<dbReference type="InterPro" id="IPR016181">
    <property type="entry name" value="Acyl_CoA_acyltransferase"/>
</dbReference>
<evidence type="ECO:0000313" key="2">
    <source>
        <dbReference type="EMBL" id="MCJ1961717.1"/>
    </source>
</evidence>
<sequence length="294" mass="32587">MTLSDLTIRAMTRREADRLVEWAANEGWNPGLHDADLFWEAEPNAFIAAEMDGELIGGGTIASYGGEFGFMGFFIVRPDWRGQGLGDRLWQNRREMLLSRLKPGRPIGMDGVFTMQDYYARGGFVFAHRDLRFQFTIPTDWPTTEAAMRADAALVPLSEVPFAEIAAYDRSCFPAPREPFLERWIAQEGALSLGFVKDGKLAGFGTIRPCREGTKIGPLFADDDEAAEALFCALAAHGKDGLVTLDVPETHPGAMALVKRHGLREVFGCARMYLGQAPELDEKRIYGITTFELG</sequence>
<dbReference type="InterPro" id="IPR000182">
    <property type="entry name" value="GNAT_dom"/>
</dbReference>
<keyword evidence="3" id="KW-1185">Reference proteome</keyword>
<protein>
    <submittedName>
        <fullName evidence="2">GNAT family N-acetyltransferase</fullName>
        <ecNumber evidence="2">2.3.1.-</ecNumber>
    </submittedName>
</protein>
<name>A0ABT0AEU3_9SPHN</name>
<evidence type="ECO:0000313" key="3">
    <source>
        <dbReference type="Proteomes" id="UP001162802"/>
    </source>
</evidence>
<dbReference type="EMBL" id="JALHAT010000024">
    <property type="protein sequence ID" value="MCJ1961717.1"/>
    <property type="molecule type" value="Genomic_DNA"/>
</dbReference>
<accession>A0ABT0AEU3</accession>
<dbReference type="EC" id="2.3.1.-" evidence="2"/>
<dbReference type="PROSITE" id="PS51186">
    <property type="entry name" value="GNAT"/>
    <property type="match status" value="2"/>
</dbReference>
<feature type="domain" description="N-acetyltransferase" evidence="1">
    <location>
        <begin position="6"/>
        <end position="151"/>
    </location>
</feature>
<dbReference type="PANTHER" id="PTHR47237">
    <property type="entry name" value="SLL0310 PROTEIN"/>
    <property type="match status" value="1"/>
</dbReference>
<dbReference type="Pfam" id="PF00583">
    <property type="entry name" value="Acetyltransf_1"/>
    <property type="match status" value="1"/>
</dbReference>
<keyword evidence="2" id="KW-0012">Acyltransferase</keyword>
<comment type="caution">
    <text evidence="2">The sequence shown here is derived from an EMBL/GenBank/DDBJ whole genome shotgun (WGS) entry which is preliminary data.</text>
</comment>
<dbReference type="InterPro" id="IPR041496">
    <property type="entry name" value="YitH/HolE_GNAT"/>
</dbReference>
<dbReference type="InterPro" id="IPR052729">
    <property type="entry name" value="Acyl/Acetyltrans_Enzymes"/>
</dbReference>
<reference evidence="2" key="1">
    <citation type="submission" date="2022-03" db="EMBL/GenBank/DDBJ databases">
        <title>Identification of a novel bacterium isolated from mangrove sediments.</title>
        <authorList>
            <person name="Pan X."/>
        </authorList>
    </citation>
    <scope>NUCLEOTIDE SEQUENCE</scope>
    <source>
        <strain evidence="2">B2637</strain>
    </source>
</reference>
<dbReference type="GO" id="GO:0016746">
    <property type="term" value="F:acyltransferase activity"/>
    <property type="evidence" value="ECO:0007669"/>
    <property type="project" value="UniProtKB-KW"/>
</dbReference>
<evidence type="ECO:0000259" key="1">
    <source>
        <dbReference type="PROSITE" id="PS51186"/>
    </source>
</evidence>
<dbReference type="Gene3D" id="3.40.630.90">
    <property type="match status" value="1"/>
</dbReference>
<dbReference type="PANTHER" id="PTHR47237:SF1">
    <property type="entry name" value="SLL0310 PROTEIN"/>
    <property type="match status" value="1"/>
</dbReference>
<gene>
    <name evidence="2" type="ORF">MTR65_13560</name>
</gene>
<feature type="domain" description="N-acetyltransferase" evidence="1">
    <location>
        <begin position="152"/>
        <end position="286"/>
    </location>
</feature>
<dbReference type="RefSeq" id="WP_243801081.1">
    <property type="nucleotide sequence ID" value="NZ_JALHAT010000024.1"/>
</dbReference>
<dbReference type="CDD" id="cd04301">
    <property type="entry name" value="NAT_SF"/>
    <property type="match status" value="1"/>
</dbReference>
<proteinExistence type="predicted"/>